<evidence type="ECO:0000256" key="10">
    <source>
        <dbReference type="SAM" id="MobiDB-lite"/>
    </source>
</evidence>
<dbReference type="Pfam" id="PF00230">
    <property type="entry name" value="MIP"/>
    <property type="match status" value="1"/>
</dbReference>
<organism evidence="12 13">
    <name type="scientific">Neolentinus lepideus HHB14362 ss-1</name>
    <dbReference type="NCBI Taxonomy" id="1314782"/>
    <lineage>
        <taxon>Eukaryota</taxon>
        <taxon>Fungi</taxon>
        <taxon>Dikarya</taxon>
        <taxon>Basidiomycota</taxon>
        <taxon>Agaricomycotina</taxon>
        <taxon>Agaricomycetes</taxon>
        <taxon>Gloeophyllales</taxon>
        <taxon>Gloeophyllaceae</taxon>
        <taxon>Neolentinus</taxon>
    </lineage>
</organism>
<evidence type="ECO:0000256" key="7">
    <source>
        <dbReference type="ARBA" id="ARBA00023136"/>
    </source>
</evidence>
<keyword evidence="5" id="KW-0677">Repeat</keyword>
<dbReference type="PRINTS" id="PR00783">
    <property type="entry name" value="MINTRINSICP"/>
</dbReference>
<dbReference type="GO" id="GO:0005886">
    <property type="term" value="C:plasma membrane"/>
    <property type="evidence" value="ECO:0007669"/>
    <property type="project" value="TreeGrafter"/>
</dbReference>
<feature type="transmembrane region" description="Helical" evidence="11">
    <location>
        <begin position="242"/>
        <end position="266"/>
    </location>
</feature>
<dbReference type="FunFam" id="1.20.1080.10:FF:000027">
    <property type="entry name" value="MIP aquaporin"/>
    <property type="match status" value="1"/>
</dbReference>
<dbReference type="InterPro" id="IPR000425">
    <property type="entry name" value="MIP"/>
</dbReference>
<dbReference type="CDD" id="cd00333">
    <property type="entry name" value="MIP"/>
    <property type="match status" value="1"/>
</dbReference>
<dbReference type="Gene3D" id="1.20.1080.10">
    <property type="entry name" value="Glycerol uptake facilitator protein"/>
    <property type="match status" value="1"/>
</dbReference>
<accession>A0A165TYC4</accession>
<dbReference type="AlphaFoldDB" id="A0A165TYC4"/>
<dbReference type="OrthoDB" id="3222at2759"/>
<evidence type="ECO:0000256" key="2">
    <source>
        <dbReference type="ARBA" id="ARBA00006175"/>
    </source>
</evidence>
<keyword evidence="6 11" id="KW-1133">Transmembrane helix</keyword>
<keyword evidence="7 11" id="KW-0472">Membrane</keyword>
<dbReference type="InParanoid" id="A0A165TYC4"/>
<dbReference type="InterPro" id="IPR022357">
    <property type="entry name" value="MIP_CS"/>
</dbReference>
<feature type="compositionally biased region" description="Basic and acidic residues" evidence="10">
    <location>
        <begin position="1"/>
        <end position="17"/>
    </location>
</feature>
<evidence type="ECO:0000256" key="9">
    <source>
        <dbReference type="RuleBase" id="RU000477"/>
    </source>
</evidence>
<dbReference type="PANTHER" id="PTHR43829:SF9">
    <property type="entry name" value="AQUAPORIN-9"/>
    <property type="match status" value="1"/>
</dbReference>
<feature type="transmembrane region" description="Helical" evidence="11">
    <location>
        <begin position="206"/>
        <end position="230"/>
    </location>
</feature>
<dbReference type="PANTHER" id="PTHR43829">
    <property type="entry name" value="AQUAPORIN OR AQUAGLYCEROPORIN RELATED"/>
    <property type="match status" value="1"/>
</dbReference>
<comment type="similarity">
    <text evidence="2 9">Belongs to the MIP/aquaporin (TC 1.A.8) family.</text>
</comment>
<keyword evidence="13" id="KW-1185">Reference proteome</keyword>
<evidence type="ECO:0000313" key="12">
    <source>
        <dbReference type="EMBL" id="KZT27358.1"/>
    </source>
</evidence>
<feature type="transmembrane region" description="Helical" evidence="11">
    <location>
        <begin position="74"/>
        <end position="95"/>
    </location>
</feature>
<evidence type="ECO:0000256" key="1">
    <source>
        <dbReference type="ARBA" id="ARBA00004141"/>
    </source>
</evidence>
<dbReference type="PROSITE" id="PS00221">
    <property type="entry name" value="MIP"/>
    <property type="match status" value="1"/>
</dbReference>
<dbReference type="GO" id="GO:0015254">
    <property type="term" value="F:glycerol channel activity"/>
    <property type="evidence" value="ECO:0007669"/>
    <property type="project" value="TreeGrafter"/>
</dbReference>
<keyword evidence="3 9" id="KW-0813">Transport</keyword>
<dbReference type="FunCoup" id="A0A165TYC4">
    <property type="interactions" value="48"/>
</dbReference>
<feature type="region of interest" description="Disordered" evidence="10">
    <location>
        <begin position="1"/>
        <end position="26"/>
    </location>
</feature>
<dbReference type="EMBL" id="KV425562">
    <property type="protein sequence ID" value="KZT27358.1"/>
    <property type="molecule type" value="Genomic_DNA"/>
</dbReference>
<evidence type="ECO:0000256" key="5">
    <source>
        <dbReference type="ARBA" id="ARBA00022737"/>
    </source>
</evidence>
<evidence type="ECO:0000256" key="3">
    <source>
        <dbReference type="ARBA" id="ARBA00022448"/>
    </source>
</evidence>
<feature type="transmembrane region" description="Helical" evidence="11">
    <location>
        <begin position="115"/>
        <end position="144"/>
    </location>
</feature>
<proteinExistence type="inferred from homology"/>
<dbReference type="SUPFAM" id="SSF81338">
    <property type="entry name" value="Aquaporin-like"/>
    <property type="match status" value="1"/>
</dbReference>
<dbReference type="InterPro" id="IPR023271">
    <property type="entry name" value="Aquaporin-like"/>
</dbReference>
<dbReference type="STRING" id="1314782.A0A165TYC4"/>
<protein>
    <submittedName>
        <fullName evidence="12">Aquaporin</fullName>
    </submittedName>
</protein>
<reference evidence="12 13" key="1">
    <citation type="journal article" date="2016" name="Mol. Biol. Evol.">
        <title>Comparative Genomics of Early-Diverging Mushroom-Forming Fungi Provides Insights into the Origins of Lignocellulose Decay Capabilities.</title>
        <authorList>
            <person name="Nagy L.G."/>
            <person name="Riley R."/>
            <person name="Tritt A."/>
            <person name="Adam C."/>
            <person name="Daum C."/>
            <person name="Floudas D."/>
            <person name="Sun H."/>
            <person name="Yadav J.S."/>
            <person name="Pangilinan J."/>
            <person name="Larsson K.H."/>
            <person name="Matsuura K."/>
            <person name="Barry K."/>
            <person name="Labutti K."/>
            <person name="Kuo R."/>
            <person name="Ohm R.A."/>
            <person name="Bhattacharya S.S."/>
            <person name="Shirouzu T."/>
            <person name="Yoshinaga Y."/>
            <person name="Martin F.M."/>
            <person name="Grigoriev I.V."/>
            <person name="Hibbett D.S."/>
        </authorList>
    </citation>
    <scope>NUCLEOTIDE SEQUENCE [LARGE SCALE GENOMIC DNA]</scope>
    <source>
        <strain evidence="12 13">HHB14362 ss-1</strain>
    </source>
</reference>
<evidence type="ECO:0000256" key="4">
    <source>
        <dbReference type="ARBA" id="ARBA00022692"/>
    </source>
</evidence>
<evidence type="ECO:0000313" key="13">
    <source>
        <dbReference type="Proteomes" id="UP000076761"/>
    </source>
</evidence>
<comment type="catalytic activity">
    <reaction evidence="8">
        <text>H2O(in) = H2O(out)</text>
        <dbReference type="Rhea" id="RHEA:29667"/>
        <dbReference type="ChEBI" id="CHEBI:15377"/>
    </reaction>
</comment>
<dbReference type="InterPro" id="IPR050363">
    <property type="entry name" value="MIP/Aquaporin"/>
</dbReference>
<keyword evidence="4 9" id="KW-0812">Transmembrane</keyword>
<evidence type="ECO:0000256" key="8">
    <source>
        <dbReference type="ARBA" id="ARBA00034651"/>
    </source>
</evidence>
<feature type="transmembrane region" description="Helical" evidence="11">
    <location>
        <begin position="156"/>
        <end position="176"/>
    </location>
</feature>
<evidence type="ECO:0000256" key="11">
    <source>
        <dbReference type="SAM" id="Phobius"/>
    </source>
</evidence>
<name>A0A165TYC4_9AGAM</name>
<gene>
    <name evidence="12" type="ORF">NEOLEDRAFT_1130890</name>
</gene>
<dbReference type="NCBIfam" id="TIGR00861">
    <property type="entry name" value="MIP"/>
    <property type="match status" value="1"/>
</dbReference>
<comment type="subcellular location">
    <subcellularLocation>
        <location evidence="1">Membrane</location>
        <topology evidence="1">Multi-pass membrane protein</topology>
    </subcellularLocation>
</comment>
<dbReference type="Proteomes" id="UP000076761">
    <property type="component" value="Unassembled WGS sequence"/>
</dbReference>
<evidence type="ECO:0000256" key="6">
    <source>
        <dbReference type="ARBA" id="ARBA00022989"/>
    </source>
</evidence>
<dbReference type="GO" id="GO:0015250">
    <property type="term" value="F:water channel activity"/>
    <property type="evidence" value="ECO:0007669"/>
    <property type="project" value="TreeGrafter"/>
</dbReference>
<sequence>MKDSEPTIQHIDRKIDSDASSVTRSSIPQRYGDHEHVEFHQQEGSMAAEEPEEHITPYPNRWARIRSYLREPAAEFLGTMILIIFGAGVDCQVVLSSNTKVASSPKGDYLSLNCGWAIGTALGVWISGGVSGGHINPAVTLALATWRGFPWKKVPIFIFAQLMGGLVGAAIVYANYFHAIDLYEGGRGIRTVPGTASLFSTYALPYMTSVSCFFSEFMATAVLLLIVLSITDKDNGPPPAGLVPLSLFFAILGIGAALGMETGYAINPARDLGPRLLTAMVGYGKDVFTFRNQYWLWCPVLGPILGAQAGTLIYDSLIFTGAESILNKPDARARAERVRAAYKQREKPPAGTETV</sequence>